<accession>A0A2T7NBM8</accession>
<feature type="transmembrane region" description="Helical" evidence="9">
    <location>
        <begin position="365"/>
        <end position="393"/>
    </location>
</feature>
<feature type="region of interest" description="Disordered" evidence="8">
    <location>
        <begin position="1"/>
        <end position="38"/>
    </location>
</feature>
<sequence>MSVSRVQPRSKRRAGEVPALGSPPTGKPELQQRGEDGGHGFIQVKNLVRINVRDLNTICSNTMNPKTIPELQGTIPHSPREALSSLRSSKMSAKLINSVNKFYNNYEAYNSSDAIPDCKSRIDHQDFYQFSLIPAVLVTLSFAFTRHRRNMLLSLMGGRPGLVYPMDALTRSSRISYACAFGATAFLVYEIVMEQRLIIDTPTHKAAKSFAAILSVLVYGMVFFPVFACLALSSAFGFGLGALYVWMLLGVQIFKLTECQTTGEVRLLMVLQSLPNLLCLLYLSVSIPGRSLRSLSKGRFFSWYQDSKDSMDKIKECYAGLHVRKLFRKPKVKKPVVGKLAAMKAAVKRLLSRFVYRRKKGISHLLSPCLHLSTFAPTFVSVFNLVISLLSGYLFLSFVMFLSELLWPVRLLCQIICLPVCAHFKDYFSHCNHRPIVLVTIILMVVQKLLAKFVFLQKKGLHLALDNRYCYFIFTYFMFFYNIFLGLVSCLLRIVKAFVLGIAFLGRLDNSTLSRKFEFFDPGFSAYLGFMHIECAHTHPVVIVFTRLVIHMWETAKERQIGESNTCSNGDLLLNMNLDDLSVRSLREDTRRRSMKARSNWHVTYTLLHNPELRVTRKGYMQLLRQARELGVHIPISDNQANINLDSLAEQILQAKDSASNKNAEVTKQAKNRKQEKV</sequence>
<dbReference type="GO" id="GO:0034632">
    <property type="term" value="F:retinol transmembrane transporter activity"/>
    <property type="evidence" value="ECO:0007669"/>
    <property type="project" value="InterPro"/>
</dbReference>
<feature type="compositionally biased region" description="Polar residues" evidence="8">
    <location>
        <begin position="657"/>
        <end position="666"/>
    </location>
</feature>
<evidence type="ECO:0000256" key="8">
    <source>
        <dbReference type="SAM" id="MobiDB-lite"/>
    </source>
</evidence>
<keyword evidence="6 9" id="KW-0472">Membrane</keyword>
<feature type="transmembrane region" description="Helical" evidence="9">
    <location>
        <begin position="436"/>
        <end position="456"/>
    </location>
</feature>
<dbReference type="Pfam" id="PF14752">
    <property type="entry name" value="RBP_receptor"/>
    <property type="match status" value="2"/>
</dbReference>
<keyword evidence="4 9" id="KW-0812">Transmembrane</keyword>
<evidence type="ECO:0000313" key="11">
    <source>
        <dbReference type="Proteomes" id="UP000245119"/>
    </source>
</evidence>
<dbReference type="GO" id="GO:0005886">
    <property type="term" value="C:plasma membrane"/>
    <property type="evidence" value="ECO:0007669"/>
    <property type="project" value="UniProtKB-SubCell"/>
</dbReference>
<feature type="region of interest" description="Disordered" evidence="8">
    <location>
        <begin position="657"/>
        <end position="678"/>
    </location>
</feature>
<keyword evidence="3" id="KW-1003">Cell membrane</keyword>
<evidence type="ECO:0000256" key="2">
    <source>
        <dbReference type="ARBA" id="ARBA00022448"/>
    </source>
</evidence>
<dbReference type="GO" id="GO:0038023">
    <property type="term" value="F:signaling receptor activity"/>
    <property type="evidence" value="ECO:0007669"/>
    <property type="project" value="InterPro"/>
</dbReference>
<dbReference type="OrthoDB" id="2376984at2759"/>
<feature type="transmembrane region" description="Helical" evidence="9">
    <location>
        <begin position="175"/>
        <end position="192"/>
    </location>
</feature>
<comment type="subcellular location">
    <subcellularLocation>
        <location evidence="1">Cell membrane</location>
        <topology evidence="1">Multi-pass membrane protein</topology>
    </subcellularLocation>
</comment>
<proteinExistence type="predicted"/>
<keyword evidence="11" id="KW-1185">Reference proteome</keyword>
<evidence type="ECO:0000256" key="5">
    <source>
        <dbReference type="ARBA" id="ARBA00022989"/>
    </source>
</evidence>
<keyword evidence="5 9" id="KW-1133">Transmembrane helix</keyword>
<keyword evidence="7" id="KW-0675">Receptor</keyword>
<evidence type="ECO:0000256" key="1">
    <source>
        <dbReference type="ARBA" id="ARBA00004651"/>
    </source>
</evidence>
<dbReference type="STRING" id="400727.A0A2T7NBM8"/>
<evidence type="ECO:0000256" key="7">
    <source>
        <dbReference type="ARBA" id="ARBA00023170"/>
    </source>
</evidence>
<dbReference type="InterPro" id="IPR026612">
    <property type="entry name" value="STRA6-like"/>
</dbReference>
<dbReference type="PANTHER" id="PTHR21444">
    <property type="entry name" value="COILED-COIL DOMAIN-CONTAINING PROTEIN 180"/>
    <property type="match status" value="1"/>
</dbReference>
<evidence type="ECO:0000256" key="6">
    <source>
        <dbReference type="ARBA" id="ARBA00023136"/>
    </source>
</evidence>
<dbReference type="AlphaFoldDB" id="A0A2T7NBM8"/>
<feature type="transmembrane region" description="Helical" evidence="9">
    <location>
        <begin position="127"/>
        <end position="145"/>
    </location>
</feature>
<feature type="transmembrane region" description="Helical" evidence="9">
    <location>
        <begin position="213"/>
        <end position="246"/>
    </location>
</feature>
<dbReference type="Proteomes" id="UP000245119">
    <property type="component" value="Linkage Group LG14"/>
</dbReference>
<evidence type="ECO:0000256" key="3">
    <source>
        <dbReference type="ARBA" id="ARBA00022475"/>
    </source>
</evidence>
<keyword evidence="2" id="KW-0813">Transport</keyword>
<name>A0A2T7NBM8_POMCA</name>
<protein>
    <submittedName>
        <fullName evidence="10">Uncharacterized protein</fullName>
    </submittedName>
</protein>
<dbReference type="GO" id="GO:0071939">
    <property type="term" value="P:vitamin A import into cell"/>
    <property type="evidence" value="ECO:0007669"/>
    <property type="project" value="TreeGrafter"/>
</dbReference>
<comment type="caution">
    <text evidence="10">The sequence shown here is derived from an EMBL/GenBank/DDBJ whole genome shotgun (WGS) entry which is preliminary data.</text>
</comment>
<organism evidence="10 11">
    <name type="scientific">Pomacea canaliculata</name>
    <name type="common">Golden apple snail</name>
    <dbReference type="NCBI Taxonomy" id="400727"/>
    <lineage>
        <taxon>Eukaryota</taxon>
        <taxon>Metazoa</taxon>
        <taxon>Spiralia</taxon>
        <taxon>Lophotrochozoa</taxon>
        <taxon>Mollusca</taxon>
        <taxon>Gastropoda</taxon>
        <taxon>Caenogastropoda</taxon>
        <taxon>Architaenioglossa</taxon>
        <taxon>Ampullarioidea</taxon>
        <taxon>Ampullariidae</taxon>
        <taxon>Pomacea</taxon>
    </lineage>
</organism>
<reference evidence="10 11" key="1">
    <citation type="submission" date="2018-04" db="EMBL/GenBank/DDBJ databases">
        <title>The genome of golden apple snail Pomacea canaliculata provides insight into stress tolerance and invasive adaptation.</title>
        <authorList>
            <person name="Liu C."/>
            <person name="Liu B."/>
            <person name="Ren Y."/>
            <person name="Zhang Y."/>
            <person name="Wang H."/>
            <person name="Li S."/>
            <person name="Jiang F."/>
            <person name="Yin L."/>
            <person name="Zhang G."/>
            <person name="Qian W."/>
            <person name="Fan W."/>
        </authorList>
    </citation>
    <scope>NUCLEOTIDE SEQUENCE [LARGE SCALE GENOMIC DNA]</scope>
    <source>
        <strain evidence="10">SZHN2017</strain>
        <tissue evidence="10">Muscle</tissue>
    </source>
</reference>
<gene>
    <name evidence="10" type="ORF">C0Q70_21128</name>
</gene>
<evidence type="ECO:0000256" key="9">
    <source>
        <dbReference type="SAM" id="Phobius"/>
    </source>
</evidence>
<dbReference type="PANTHER" id="PTHR21444:SF15">
    <property type="entry name" value="RECEPTOR FOR RETINOL UPTAKE STRA6"/>
    <property type="match status" value="1"/>
</dbReference>
<feature type="transmembrane region" description="Helical" evidence="9">
    <location>
        <begin position="476"/>
        <end position="506"/>
    </location>
</feature>
<evidence type="ECO:0000256" key="4">
    <source>
        <dbReference type="ARBA" id="ARBA00022692"/>
    </source>
</evidence>
<dbReference type="EMBL" id="PZQS01000014">
    <property type="protein sequence ID" value="PVD18578.1"/>
    <property type="molecule type" value="Genomic_DNA"/>
</dbReference>
<evidence type="ECO:0000313" key="10">
    <source>
        <dbReference type="EMBL" id="PVD18578.1"/>
    </source>
</evidence>